<gene>
    <name evidence="2" type="ORF">URODEC1_LOCUS57549</name>
</gene>
<feature type="region of interest" description="Disordered" evidence="1">
    <location>
        <begin position="676"/>
        <end position="720"/>
    </location>
</feature>
<dbReference type="EMBL" id="OZ075132">
    <property type="protein sequence ID" value="CAL4984567.1"/>
    <property type="molecule type" value="Genomic_DNA"/>
</dbReference>
<proteinExistence type="predicted"/>
<sequence>MDLMDLDLKPGKSFSAKVRSLLRCPVASPSSASGFWLLVAFPRSKIKLSVDSVGKILSSTIGAPDHLLDVSETGEWIFKFKVASRDVGLMIYDLRSHSCASFKLVFYLCNDRGFQQATALLKPEYPWVYAQSKKNRRTYADVARMNHTSNSSVLTGANRIPIHQKPLFSGNLAFNRKNVFSRLNSDDLLRNVPPKNTQDSVSNLKHSNHAPTAKEDIDQAIGGFARLISWEHDMDHPYRLLVKVCVTDLEAVPDFIVLSDGDEFHGQSWSIQCEILNHRFLGAPPGNEDPEPAPHNGQGPPPFHFYGFGQPGNGPPNQWQNNANEQIHQQVPQLGPAFQNPHPNAAPAANANANHQVQDVNVIPVMNNEMHDLNIAPEMPMPEAEADMPEVEVDNEDFIPVPPLNAQDEQDLNELNALLQPEVQLANALNIQINEVLGNIHVNGAVSFQDNTLDHSTENSVNNEAQNVDVNLVLAPPALLPQAQPTPNIEHGSFLPEEINEEQLLPDNEVIENLEFMQMDNIQLGMVRTFHNTTLMFPPKAKALPDTVRLWAKFFDSGNSNSLKSCPEHIIRCTQQLISEVENPAIPPKDIDTSNMKTPRKKRARATPTLRLVEDDTVRRSERVKNRNKGFKSSACADKNCLACSVKPPTFSPSLIKNLGVTFCNMPSQEVSAATLQSKKKTTKKVIKKPTGDKLESSKPRARKLTKVKKAEQLINKDDA</sequence>
<organism evidence="2 3">
    <name type="scientific">Urochloa decumbens</name>
    <dbReference type="NCBI Taxonomy" id="240449"/>
    <lineage>
        <taxon>Eukaryota</taxon>
        <taxon>Viridiplantae</taxon>
        <taxon>Streptophyta</taxon>
        <taxon>Embryophyta</taxon>
        <taxon>Tracheophyta</taxon>
        <taxon>Spermatophyta</taxon>
        <taxon>Magnoliopsida</taxon>
        <taxon>Liliopsida</taxon>
        <taxon>Poales</taxon>
        <taxon>Poaceae</taxon>
        <taxon>PACMAD clade</taxon>
        <taxon>Panicoideae</taxon>
        <taxon>Panicodae</taxon>
        <taxon>Paniceae</taxon>
        <taxon>Melinidinae</taxon>
        <taxon>Urochloa</taxon>
    </lineage>
</organism>
<name>A0ABC9ATD7_9POAL</name>
<evidence type="ECO:0000313" key="3">
    <source>
        <dbReference type="Proteomes" id="UP001497457"/>
    </source>
</evidence>
<feature type="compositionally biased region" description="Basic and acidic residues" evidence="1">
    <location>
        <begin position="709"/>
        <end position="720"/>
    </location>
</feature>
<dbReference type="Proteomes" id="UP001497457">
    <property type="component" value="Chromosome 22rd"/>
</dbReference>
<dbReference type="AlphaFoldDB" id="A0ABC9ATD7"/>
<feature type="region of interest" description="Disordered" evidence="1">
    <location>
        <begin position="281"/>
        <end position="321"/>
    </location>
</feature>
<feature type="compositionally biased region" description="Basic residues" evidence="1">
    <location>
        <begin position="678"/>
        <end position="688"/>
    </location>
</feature>
<feature type="compositionally biased region" description="Basic and acidic residues" evidence="1">
    <location>
        <begin position="690"/>
        <end position="699"/>
    </location>
</feature>
<keyword evidence="3" id="KW-1185">Reference proteome</keyword>
<accession>A0ABC9ATD7</accession>
<feature type="region of interest" description="Disordered" evidence="1">
    <location>
        <begin position="585"/>
        <end position="605"/>
    </location>
</feature>
<reference evidence="2" key="1">
    <citation type="submission" date="2024-10" db="EMBL/GenBank/DDBJ databases">
        <authorList>
            <person name="Ryan C."/>
        </authorList>
    </citation>
    <scope>NUCLEOTIDE SEQUENCE [LARGE SCALE GENOMIC DNA]</scope>
</reference>
<dbReference type="PANTHER" id="PTHR33075">
    <property type="entry name" value="OS02G0499800 PROTEIN"/>
    <property type="match status" value="1"/>
</dbReference>
<evidence type="ECO:0000256" key="1">
    <source>
        <dbReference type="SAM" id="MobiDB-lite"/>
    </source>
</evidence>
<evidence type="ECO:0000313" key="2">
    <source>
        <dbReference type="EMBL" id="CAL4984567.1"/>
    </source>
</evidence>
<protein>
    <submittedName>
        <fullName evidence="2">Uncharacterized protein</fullName>
    </submittedName>
</protein>